<accession>A0ABC8RXQ9</accession>
<name>A0ABC8RXQ9_9AQUA</name>
<evidence type="ECO:0000256" key="1">
    <source>
        <dbReference type="SAM" id="MobiDB-lite"/>
    </source>
</evidence>
<reference evidence="2 3" key="1">
    <citation type="submission" date="2024-02" db="EMBL/GenBank/DDBJ databases">
        <authorList>
            <person name="Vignale AGUSTIN F."/>
            <person name="Sosa J E."/>
            <person name="Modenutti C."/>
        </authorList>
    </citation>
    <scope>NUCLEOTIDE SEQUENCE [LARGE SCALE GENOMIC DNA]</scope>
</reference>
<organism evidence="2 3">
    <name type="scientific">Ilex paraguariensis</name>
    <name type="common">yerba mate</name>
    <dbReference type="NCBI Taxonomy" id="185542"/>
    <lineage>
        <taxon>Eukaryota</taxon>
        <taxon>Viridiplantae</taxon>
        <taxon>Streptophyta</taxon>
        <taxon>Embryophyta</taxon>
        <taxon>Tracheophyta</taxon>
        <taxon>Spermatophyta</taxon>
        <taxon>Magnoliopsida</taxon>
        <taxon>eudicotyledons</taxon>
        <taxon>Gunneridae</taxon>
        <taxon>Pentapetalae</taxon>
        <taxon>asterids</taxon>
        <taxon>campanulids</taxon>
        <taxon>Aquifoliales</taxon>
        <taxon>Aquifoliaceae</taxon>
        <taxon>Ilex</taxon>
    </lineage>
</organism>
<keyword evidence="3" id="KW-1185">Reference proteome</keyword>
<feature type="region of interest" description="Disordered" evidence="1">
    <location>
        <begin position="35"/>
        <end position="72"/>
    </location>
</feature>
<evidence type="ECO:0000313" key="3">
    <source>
        <dbReference type="Proteomes" id="UP001642360"/>
    </source>
</evidence>
<feature type="region of interest" description="Disordered" evidence="1">
    <location>
        <begin position="1"/>
        <end position="20"/>
    </location>
</feature>
<dbReference type="AlphaFoldDB" id="A0ABC8RXQ9"/>
<sequence length="103" mass="11496">MESEDDMHDAESFDDDFYSGETAVESDDANAMDYEFMDNDSDDSDDVLSHRYQDEPGLSSNLSKVNKGPSDENAHCPVDRIGLLAARIGAVNRHKLFLVLPLR</sequence>
<feature type="compositionally biased region" description="Acidic residues" evidence="1">
    <location>
        <begin position="35"/>
        <end position="46"/>
    </location>
</feature>
<dbReference type="EMBL" id="CAUOFW020001936">
    <property type="protein sequence ID" value="CAK9149761.1"/>
    <property type="molecule type" value="Genomic_DNA"/>
</dbReference>
<evidence type="ECO:0000313" key="2">
    <source>
        <dbReference type="EMBL" id="CAK9149761.1"/>
    </source>
</evidence>
<gene>
    <name evidence="2" type="ORF">ILEXP_LOCUS17830</name>
</gene>
<protein>
    <submittedName>
        <fullName evidence="2">Uncharacterized protein</fullName>
    </submittedName>
</protein>
<dbReference type="Proteomes" id="UP001642360">
    <property type="component" value="Unassembled WGS sequence"/>
</dbReference>
<comment type="caution">
    <text evidence="2">The sequence shown here is derived from an EMBL/GenBank/DDBJ whole genome shotgun (WGS) entry which is preliminary data.</text>
</comment>
<proteinExistence type="predicted"/>